<gene>
    <name evidence="5" type="ORF">A1O3_08787</name>
</gene>
<organism evidence="5 6">
    <name type="scientific">Capronia epimyces CBS 606.96</name>
    <dbReference type="NCBI Taxonomy" id="1182542"/>
    <lineage>
        <taxon>Eukaryota</taxon>
        <taxon>Fungi</taxon>
        <taxon>Dikarya</taxon>
        <taxon>Ascomycota</taxon>
        <taxon>Pezizomycotina</taxon>
        <taxon>Eurotiomycetes</taxon>
        <taxon>Chaetothyriomycetidae</taxon>
        <taxon>Chaetothyriales</taxon>
        <taxon>Herpotrichiellaceae</taxon>
        <taxon>Capronia</taxon>
    </lineage>
</organism>
<dbReference type="Proteomes" id="UP000019478">
    <property type="component" value="Unassembled WGS sequence"/>
</dbReference>
<evidence type="ECO:0000259" key="4">
    <source>
        <dbReference type="Pfam" id="PF20789"/>
    </source>
</evidence>
<dbReference type="CDD" id="cd03444">
    <property type="entry name" value="Thioesterase_II_repeat1"/>
    <property type="match status" value="1"/>
</dbReference>
<protein>
    <recommendedName>
        <fullName evidence="7">Palmitoyl-CoA hydrolase</fullName>
    </recommendedName>
</protein>
<dbReference type="InterPro" id="IPR003703">
    <property type="entry name" value="Acyl_CoA_thio"/>
</dbReference>
<dbReference type="GO" id="GO:0009062">
    <property type="term" value="P:fatty acid catabolic process"/>
    <property type="evidence" value="ECO:0007669"/>
    <property type="project" value="TreeGrafter"/>
</dbReference>
<dbReference type="InterPro" id="IPR042171">
    <property type="entry name" value="Acyl-CoA_hotdog"/>
</dbReference>
<dbReference type="Gene3D" id="2.40.160.210">
    <property type="entry name" value="Acyl-CoA thioesterase, double hotdog domain"/>
    <property type="match status" value="1"/>
</dbReference>
<dbReference type="eggNOG" id="KOG3016">
    <property type="taxonomic scope" value="Eukaryota"/>
</dbReference>
<feature type="domain" description="Acyl-CoA thioesterase-like C-terminal" evidence="4">
    <location>
        <begin position="196"/>
        <end position="303"/>
    </location>
</feature>
<dbReference type="Pfam" id="PF20789">
    <property type="entry name" value="4HBT_3C"/>
    <property type="match status" value="1"/>
</dbReference>
<dbReference type="PANTHER" id="PTHR11066">
    <property type="entry name" value="ACYL-COA THIOESTERASE"/>
    <property type="match status" value="1"/>
</dbReference>
<dbReference type="GeneID" id="19172873"/>
<dbReference type="GO" id="GO:0006637">
    <property type="term" value="P:acyl-CoA metabolic process"/>
    <property type="evidence" value="ECO:0007669"/>
    <property type="project" value="InterPro"/>
</dbReference>
<dbReference type="HOGENOM" id="CLU_032690_3_0_1"/>
<evidence type="ECO:0000259" key="3">
    <source>
        <dbReference type="Pfam" id="PF13622"/>
    </source>
</evidence>
<keyword evidence="6" id="KW-1185">Reference proteome</keyword>
<dbReference type="InterPro" id="IPR029069">
    <property type="entry name" value="HotDog_dom_sf"/>
</dbReference>
<dbReference type="STRING" id="1182542.W9XPM4"/>
<dbReference type="EMBL" id="AMGY01000008">
    <property type="protein sequence ID" value="EXJ79285.1"/>
    <property type="molecule type" value="Genomic_DNA"/>
</dbReference>
<evidence type="ECO:0000313" key="6">
    <source>
        <dbReference type="Proteomes" id="UP000019478"/>
    </source>
</evidence>
<dbReference type="GO" id="GO:0047617">
    <property type="term" value="F:fatty acyl-CoA hydrolase activity"/>
    <property type="evidence" value="ECO:0007669"/>
    <property type="project" value="InterPro"/>
</dbReference>
<sequence length="303" mass="33910">MGDEEKTQGCESTERPLDFETHLELNQLGPDIFTNVHRPWLFHITNTVPGPLMMAEAAAAAYKTVPEGFALDSLQTHFMLAPDATKPLLYKVRRLSQGRRFAVRLVTIEQEGRSYVTITISFLSGAPWTGRTMTHAVSRRTSHQIQHITLDDFEETRTRLGPFMKSERLPLVHEEPQDPSTTIAPVVAQIDPPIKSATGSPAHLLAIIHLSDYHAMDCPLSIHGVEFGLWKIGDRTRTPTAAGMKIMTSLNHSVHFHVHDGFRADELVYIEVTSPWARDGRAMIQSRIFSKDGLLIATCIQEV</sequence>
<evidence type="ECO:0000256" key="1">
    <source>
        <dbReference type="ARBA" id="ARBA00006538"/>
    </source>
</evidence>
<comment type="caution">
    <text evidence="5">The sequence shown here is derived from an EMBL/GenBank/DDBJ whole genome shotgun (WGS) entry which is preliminary data.</text>
</comment>
<evidence type="ECO:0000313" key="5">
    <source>
        <dbReference type="EMBL" id="EXJ79285.1"/>
    </source>
</evidence>
<dbReference type="SUPFAM" id="SSF54637">
    <property type="entry name" value="Thioesterase/thiol ester dehydrase-isomerase"/>
    <property type="match status" value="2"/>
</dbReference>
<dbReference type="InterPro" id="IPR049450">
    <property type="entry name" value="ACOT8-like_C"/>
</dbReference>
<comment type="similarity">
    <text evidence="1">Belongs to the C/M/P thioester hydrolase family.</text>
</comment>
<name>W9XPM4_9EURO</name>
<feature type="domain" description="Acyl-CoA thioesterase-like N-terminal HotDog" evidence="3">
    <location>
        <begin position="44"/>
        <end position="122"/>
    </location>
</feature>
<dbReference type="AlphaFoldDB" id="W9XPM4"/>
<accession>W9XPM4</accession>
<evidence type="ECO:0000256" key="2">
    <source>
        <dbReference type="ARBA" id="ARBA00022801"/>
    </source>
</evidence>
<dbReference type="GO" id="GO:0005782">
    <property type="term" value="C:peroxisomal matrix"/>
    <property type="evidence" value="ECO:0007669"/>
    <property type="project" value="UniProtKB-SubCell"/>
</dbReference>
<evidence type="ECO:0008006" key="7">
    <source>
        <dbReference type="Google" id="ProtNLM"/>
    </source>
</evidence>
<dbReference type="InterPro" id="IPR049449">
    <property type="entry name" value="TesB_ACOT8-like_N"/>
</dbReference>
<dbReference type="OrthoDB" id="68328at2759"/>
<dbReference type="CDD" id="cd03445">
    <property type="entry name" value="Thioesterase_II_repeat2"/>
    <property type="match status" value="1"/>
</dbReference>
<dbReference type="Pfam" id="PF13622">
    <property type="entry name" value="4HBT_3"/>
    <property type="match status" value="1"/>
</dbReference>
<reference evidence="5 6" key="1">
    <citation type="submission" date="2013-03" db="EMBL/GenBank/DDBJ databases">
        <title>The Genome Sequence of Capronia epimyces CBS 606.96.</title>
        <authorList>
            <consortium name="The Broad Institute Genomics Platform"/>
            <person name="Cuomo C."/>
            <person name="de Hoog S."/>
            <person name="Gorbushina A."/>
            <person name="Walker B."/>
            <person name="Young S.K."/>
            <person name="Zeng Q."/>
            <person name="Gargeya S."/>
            <person name="Fitzgerald M."/>
            <person name="Haas B."/>
            <person name="Abouelleil A."/>
            <person name="Allen A.W."/>
            <person name="Alvarado L."/>
            <person name="Arachchi H.M."/>
            <person name="Berlin A.M."/>
            <person name="Chapman S.B."/>
            <person name="Gainer-Dewar J."/>
            <person name="Goldberg J."/>
            <person name="Griggs A."/>
            <person name="Gujja S."/>
            <person name="Hansen M."/>
            <person name="Howarth C."/>
            <person name="Imamovic A."/>
            <person name="Ireland A."/>
            <person name="Larimer J."/>
            <person name="McCowan C."/>
            <person name="Murphy C."/>
            <person name="Pearson M."/>
            <person name="Poon T.W."/>
            <person name="Priest M."/>
            <person name="Roberts A."/>
            <person name="Saif S."/>
            <person name="Shea T."/>
            <person name="Sisk P."/>
            <person name="Sykes S."/>
            <person name="Wortman J."/>
            <person name="Nusbaum C."/>
            <person name="Birren B."/>
        </authorList>
    </citation>
    <scope>NUCLEOTIDE SEQUENCE [LARGE SCALE GENOMIC DNA]</scope>
    <source>
        <strain evidence="5 6">CBS 606.96</strain>
    </source>
</reference>
<proteinExistence type="inferred from homology"/>
<dbReference type="PANTHER" id="PTHR11066:SF34">
    <property type="entry name" value="ACYL-COENZYME A THIOESTERASE 8"/>
    <property type="match status" value="1"/>
</dbReference>
<keyword evidence="2" id="KW-0378">Hydrolase</keyword>
<dbReference type="RefSeq" id="XP_007737073.1">
    <property type="nucleotide sequence ID" value="XM_007738883.1"/>
</dbReference>